<dbReference type="RefSeq" id="WP_225407149.1">
    <property type="nucleotide sequence ID" value="NZ_JAYJJR010000003.1"/>
</dbReference>
<proteinExistence type="predicted"/>
<evidence type="ECO:0008006" key="3">
    <source>
        <dbReference type="Google" id="ProtNLM"/>
    </source>
</evidence>
<gene>
    <name evidence="1" type="ORF">K6T79_07495</name>
</gene>
<protein>
    <recommendedName>
        <fullName evidence="3">DUF5318 domain-containing protein</fullName>
    </recommendedName>
</protein>
<reference evidence="1 2" key="1">
    <citation type="submission" date="2023-12" db="EMBL/GenBank/DDBJ databases">
        <title>Description of new species of Mycobacterium terrae complex isolated from sewage at the Sao Paulo Zoological Park Foundation in Brazil.</title>
        <authorList>
            <person name="Romagnoli C.L."/>
            <person name="Conceicao E.C."/>
            <person name="Machado E."/>
            <person name="Barreto L.B.P.F."/>
            <person name="Sharma A."/>
            <person name="Silva N.M."/>
            <person name="Marques L.E."/>
            <person name="Juliana M.A."/>
            <person name="Lourenco M.C.S."/>
            <person name="Digiampietri L.A."/>
            <person name="Suffys P.N."/>
            <person name="Viana-Niero C."/>
        </authorList>
    </citation>
    <scope>NUCLEOTIDE SEQUENCE [LARGE SCALE GENOMIC DNA]</scope>
    <source>
        <strain evidence="1 2">MYC098</strain>
    </source>
</reference>
<comment type="caution">
    <text evidence="1">The sequence shown here is derived from an EMBL/GenBank/DDBJ whole genome shotgun (WGS) entry which is preliminary data.</text>
</comment>
<evidence type="ECO:0000313" key="2">
    <source>
        <dbReference type="Proteomes" id="UP001299596"/>
    </source>
</evidence>
<dbReference type="Proteomes" id="UP001299596">
    <property type="component" value="Unassembled WGS sequence"/>
</dbReference>
<keyword evidence="2" id="KW-1185">Reference proteome</keyword>
<name>A0ABU5XF24_9MYCO</name>
<organism evidence="1 2">
    <name type="scientific">[Mycobacterium] crassicus</name>
    <dbReference type="NCBI Taxonomy" id="2872309"/>
    <lineage>
        <taxon>Bacteria</taxon>
        <taxon>Bacillati</taxon>
        <taxon>Actinomycetota</taxon>
        <taxon>Actinomycetes</taxon>
        <taxon>Mycobacteriales</taxon>
        <taxon>Mycobacteriaceae</taxon>
        <taxon>Mycolicibacter</taxon>
    </lineage>
</organism>
<accession>A0ABU5XF24</accession>
<evidence type="ECO:0000313" key="1">
    <source>
        <dbReference type="EMBL" id="MEB3020887.1"/>
    </source>
</evidence>
<dbReference type="EMBL" id="JAYJJR010000003">
    <property type="protein sequence ID" value="MEB3020887.1"/>
    <property type="molecule type" value="Genomic_DNA"/>
</dbReference>
<sequence length="152" mass="16477">MLDPETGEPYRPCRPHPSRAVCHVDTCGYADTVDGRLSTAGRRALMKHLEAGREPEPTPPGHCDCRRCRDRGRDPLTPAEIDAVQHHLTDRLAVLFLLSYAVYDGCEICPHCGELFAVFADRVDTRGLIASGGCPYHGQHAGSPLGLGDSDG</sequence>